<protein>
    <submittedName>
        <fullName evidence="1">Uncharacterized protein</fullName>
    </submittedName>
</protein>
<evidence type="ECO:0000313" key="2">
    <source>
        <dbReference type="Proteomes" id="UP000683507"/>
    </source>
</evidence>
<dbReference type="Proteomes" id="UP000683507">
    <property type="component" value="Chromosome"/>
</dbReference>
<proteinExistence type="predicted"/>
<sequence length="158" mass="18348">MGLLDIFKNKGKQDLSKAEPLKMQVTAYPIKILVAWGEAIEGNQKLRNWLIKNNYEELGMFCFALRNDRKAQKWLMKQGYPHFVALIKGIEGDKKAREWLIKNNFEVLYHMSLAADGSVDAKRFLLSYDKVYAALAKKMERVKDDIEWSNNDIHTINP</sequence>
<evidence type="ECO:0000313" key="1">
    <source>
        <dbReference type="EMBL" id="CAG5082377.1"/>
    </source>
</evidence>
<organism evidence="1 2">
    <name type="scientific">Parvicella tangerina</name>
    <dbReference type="NCBI Taxonomy" id="2829795"/>
    <lineage>
        <taxon>Bacteria</taxon>
        <taxon>Pseudomonadati</taxon>
        <taxon>Bacteroidota</taxon>
        <taxon>Flavobacteriia</taxon>
        <taxon>Flavobacteriales</taxon>
        <taxon>Parvicellaceae</taxon>
        <taxon>Parvicella</taxon>
    </lineage>
</organism>
<name>A0A916JPA0_9FLAO</name>
<dbReference type="AlphaFoldDB" id="A0A916JPA0"/>
<dbReference type="KEGG" id="ptan:CRYO30217_01896"/>
<keyword evidence="2" id="KW-1185">Reference proteome</keyword>
<accession>A0A916JPA0</accession>
<gene>
    <name evidence="1" type="ORF">CRYO30217_01896</name>
</gene>
<reference evidence="1" key="1">
    <citation type="submission" date="2021-04" db="EMBL/GenBank/DDBJ databases">
        <authorList>
            <person name="Rodrigo-Torres L."/>
            <person name="Arahal R. D."/>
            <person name="Lucena T."/>
        </authorList>
    </citation>
    <scope>NUCLEOTIDE SEQUENCE</scope>
    <source>
        <strain evidence="1">AS29M-1</strain>
    </source>
</reference>
<dbReference type="RefSeq" id="WP_258542098.1">
    <property type="nucleotide sequence ID" value="NZ_OU015584.1"/>
</dbReference>
<dbReference type="EMBL" id="OU015584">
    <property type="protein sequence ID" value="CAG5082377.1"/>
    <property type="molecule type" value="Genomic_DNA"/>
</dbReference>